<protein>
    <recommendedName>
        <fullName evidence="1">DUF2249 domain-containing protein</fullName>
    </recommendedName>
</protein>
<evidence type="ECO:0000259" key="1">
    <source>
        <dbReference type="Pfam" id="PF10006"/>
    </source>
</evidence>
<accession>L7LD83</accession>
<evidence type="ECO:0000313" key="3">
    <source>
        <dbReference type="Proteomes" id="UP000053405"/>
    </source>
</evidence>
<dbReference type="EMBL" id="BANT01000028">
    <property type="protein sequence ID" value="GAC57983.1"/>
    <property type="molecule type" value="Genomic_DNA"/>
</dbReference>
<organism evidence="2 3">
    <name type="scientific">Gordonia hirsuta DSM 44140 = NBRC 16056</name>
    <dbReference type="NCBI Taxonomy" id="1121927"/>
    <lineage>
        <taxon>Bacteria</taxon>
        <taxon>Bacillati</taxon>
        <taxon>Actinomycetota</taxon>
        <taxon>Actinomycetes</taxon>
        <taxon>Mycobacteriales</taxon>
        <taxon>Gordoniaceae</taxon>
        <taxon>Gordonia</taxon>
    </lineage>
</organism>
<proteinExistence type="predicted"/>
<dbReference type="Pfam" id="PF10006">
    <property type="entry name" value="DUF2249"/>
    <property type="match status" value="1"/>
</dbReference>
<dbReference type="InterPro" id="IPR014710">
    <property type="entry name" value="RmlC-like_jellyroll"/>
</dbReference>
<dbReference type="InterPro" id="IPR018720">
    <property type="entry name" value="DUF2249"/>
</dbReference>
<name>L7LD83_9ACTN</name>
<comment type="caution">
    <text evidence="2">The sequence shown here is derived from an EMBL/GenBank/DDBJ whole genome shotgun (WGS) entry which is preliminary data.</text>
</comment>
<dbReference type="STRING" id="1121927.GOHSU_28_00380"/>
<dbReference type="eggNOG" id="COG4309">
    <property type="taxonomic scope" value="Bacteria"/>
</dbReference>
<keyword evidence="3" id="KW-1185">Reference proteome</keyword>
<gene>
    <name evidence="2" type="ORF">GOHSU_28_00380</name>
</gene>
<dbReference type="Proteomes" id="UP000053405">
    <property type="component" value="Unassembled WGS sequence"/>
</dbReference>
<dbReference type="SUPFAM" id="SSF51182">
    <property type="entry name" value="RmlC-like cupins"/>
    <property type="match status" value="1"/>
</dbReference>
<dbReference type="RefSeq" id="WP_005941194.1">
    <property type="nucleotide sequence ID" value="NZ_ATVK01000053.1"/>
</dbReference>
<sequence length="193" mass="20812">MPDVTIDVREIPKPQRHPKIFGLFDGLDVGEALILVNDHDPIPLHHQFDDRNPGGFEWEYLVREPGDYQIRISKLLATPAPRRIGNSADAVAGGEAGVAWKLDLPTRDLDSNLITLAPGGGIGEHTGAEVDVLIHILDGSGTLGTQAGPIEVTVGDLLWLPKGSQRSFTAGDAGLSYLTVHTHREPTLTITPR</sequence>
<dbReference type="AlphaFoldDB" id="L7LD83"/>
<reference evidence="2 3" key="1">
    <citation type="submission" date="2012-12" db="EMBL/GenBank/DDBJ databases">
        <title>Whole genome shotgun sequence of Gordonia hirsuta NBRC 16056.</title>
        <authorList>
            <person name="Isaki-Nakamura S."/>
            <person name="Hosoyama A."/>
            <person name="Tsuchikane K."/>
            <person name="Katsumata H."/>
            <person name="Baba S."/>
            <person name="Yamazaki S."/>
            <person name="Fujita N."/>
        </authorList>
    </citation>
    <scope>NUCLEOTIDE SEQUENCE [LARGE SCALE GENOMIC DNA]</scope>
    <source>
        <strain evidence="2 3">NBRC 16056</strain>
    </source>
</reference>
<dbReference type="OrthoDB" id="8451629at2"/>
<feature type="domain" description="DUF2249" evidence="1">
    <location>
        <begin position="5"/>
        <end position="74"/>
    </location>
</feature>
<dbReference type="InterPro" id="IPR011051">
    <property type="entry name" value="RmlC_Cupin_sf"/>
</dbReference>
<evidence type="ECO:0000313" key="2">
    <source>
        <dbReference type="EMBL" id="GAC57983.1"/>
    </source>
</evidence>
<dbReference type="Gene3D" id="2.60.120.10">
    <property type="entry name" value="Jelly Rolls"/>
    <property type="match status" value="1"/>
</dbReference>